<gene>
    <name evidence="2" type="ORF">J4D97_05595</name>
</gene>
<feature type="transmembrane region" description="Helical" evidence="1">
    <location>
        <begin position="108"/>
        <end position="129"/>
    </location>
</feature>
<dbReference type="Proteomes" id="UP000670527">
    <property type="component" value="Unassembled WGS sequence"/>
</dbReference>
<proteinExistence type="predicted"/>
<accession>A0ABS3T8Z0</accession>
<evidence type="ECO:0000313" key="2">
    <source>
        <dbReference type="EMBL" id="MBO3270117.1"/>
    </source>
</evidence>
<evidence type="ECO:0000256" key="1">
    <source>
        <dbReference type="SAM" id="Phobius"/>
    </source>
</evidence>
<dbReference type="EMBL" id="JAGETX010000002">
    <property type="protein sequence ID" value="MBO3270117.1"/>
    <property type="molecule type" value="Genomic_DNA"/>
</dbReference>
<keyword evidence="3" id="KW-1185">Reference proteome</keyword>
<evidence type="ECO:0008006" key="4">
    <source>
        <dbReference type="Google" id="ProtNLM"/>
    </source>
</evidence>
<comment type="caution">
    <text evidence="2">The sequence shown here is derived from an EMBL/GenBank/DDBJ whole genome shotgun (WGS) entry which is preliminary data.</text>
</comment>
<feature type="transmembrane region" description="Helical" evidence="1">
    <location>
        <begin position="135"/>
        <end position="160"/>
    </location>
</feature>
<feature type="transmembrane region" description="Helical" evidence="1">
    <location>
        <begin position="375"/>
        <end position="395"/>
    </location>
</feature>
<keyword evidence="1" id="KW-0812">Transmembrane</keyword>
<feature type="transmembrane region" description="Helical" evidence="1">
    <location>
        <begin position="216"/>
        <end position="236"/>
    </location>
</feature>
<organism evidence="2 3">
    <name type="scientific">Hymenobacter defluvii</name>
    <dbReference type="NCBI Taxonomy" id="2054411"/>
    <lineage>
        <taxon>Bacteria</taxon>
        <taxon>Pseudomonadati</taxon>
        <taxon>Bacteroidota</taxon>
        <taxon>Cytophagia</taxon>
        <taxon>Cytophagales</taxon>
        <taxon>Hymenobacteraceae</taxon>
        <taxon>Hymenobacter</taxon>
    </lineage>
</organism>
<name>A0ABS3T8Z0_9BACT</name>
<protein>
    <recommendedName>
        <fullName evidence="4">YfhO family protein</fullName>
    </recommendedName>
</protein>
<keyword evidence="1" id="KW-1133">Transmembrane helix</keyword>
<feature type="transmembrane region" description="Helical" evidence="1">
    <location>
        <begin position="172"/>
        <end position="201"/>
    </location>
</feature>
<keyword evidence="1" id="KW-0472">Membrane</keyword>
<dbReference type="RefSeq" id="WP_208306726.1">
    <property type="nucleotide sequence ID" value="NZ_JAGETX010000002.1"/>
</dbReference>
<feature type="transmembrane region" description="Helical" evidence="1">
    <location>
        <begin position="343"/>
        <end position="363"/>
    </location>
</feature>
<evidence type="ECO:0000313" key="3">
    <source>
        <dbReference type="Proteomes" id="UP000670527"/>
    </source>
</evidence>
<sequence>MWLSSRVHKLVLVLLLLALLPFLLLCFYNQPYLDDYSAAIIFREYGAWGAQAFLYQNLNGRYVASFLLTVFNPLSYGWQSGIWAANLTIILLTLVALWGSIRSLTGRVFSPLAISVLTVGLFLVFVAAIPDIQSALYWFASQATHHIASLLLLLIPVVVVRAHQASTPGRRALWLLAAAAGTIFVGGSSELVAILLGWLYVVASGISLQRREFRNAGVWLSLLLLLAAAVLVDAWAPSYMSRLNRTVNDVHADLPAKFLTFWNPAWLLKALQLLLWQPSTLLLLVVPLLLQPWATRLVAVRPPGFQLPLSISGPVLLLGVFLGGFLMQIEVSTQYIVARCANVLLWWLLLGWLAACWAALPAVPPTTRVAPMQSVRAISLLLLSVLVAAPVWRAWRELLVEAPDWSQQSEQRYDALRRIARHSPHTNVQFPPIRHVTPHYVLIRGYDILPVYNSPYNRDMARYFGVDSVRVDPTARDAAF</sequence>
<feature type="transmembrane region" description="Helical" evidence="1">
    <location>
        <begin position="311"/>
        <end position="331"/>
    </location>
</feature>
<feature type="transmembrane region" description="Helical" evidence="1">
    <location>
        <begin position="273"/>
        <end position="291"/>
    </location>
</feature>
<feature type="transmembrane region" description="Helical" evidence="1">
    <location>
        <begin position="81"/>
        <end position="101"/>
    </location>
</feature>
<reference evidence="2 3" key="1">
    <citation type="submission" date="2021-03" db="EMBL/GenBank/DDBJ databases">
        <authorList>
            <person name="Kim M.K."/>
        </authorList>
    </citation>
    <scope>NUCLEOTIDE SEQUENCE [LARGE SCALE GENOMIC DNA]</scope>
    <source>
        <strain evidence="2 3">BT507</strain>
    </source>
</reference>